<evidence type="ECO:0000313" key="2">
    <source>
        <dbReference type="EMBL" id="KAF6831985.1"/>
    </source>
</evidence>
<comment type="caution">
    <text evidence="2">The sequence shown here is derived from an EMBL/GenBank/DDBJ whole genome shotgun (WGS) entry which is preliminary data.</text>
</comment>
<dbReference type="Proteomes" id="UP000639643">
    <property type="component" value="Unassembled WGS sequence"/>
</dbReference>
<gene>
    <name evidence="2" type="ORF">CMUS01_07102</name>
</gene>
<feature type="compositionally biased region" description="Polar residues" evidence="1">
    <location>
        <begin position="86"/>
        <end position="101"/>
    </location>
</feature>
<proteinExistence type="predicted"/>
<feature type="compositionally biased region" description="Low complexity" evidence="1">
    <location>
        <begin position="28"/>
        <end position="44"/>
    </location>
</feature>
<accession>A0A8H6KIJ4</accession>
<sequence length="175" mass="18665">MRPIWRPVIRTQPAPVNPELGTPSHTGTQSRTASRVRSSTTVRSGAGSSREPRAANRSEVAPSAGQQSPRLSTAGLESIPTHETGYPTSRIQIAPSESTAWQPPRQAEYGKDFEGSEVDDWSTSPLSIVSSGYVGPPGRTSVKSHDRSTLSMAVYLSDGGKMTHPRGGGEVLRGR</sequence>
<keyword evidence="3" id="KW-1185">Reference proteome</keyword>
<dbReference type="EMBL" id="WIGM01000247">
    <property type="protein sequence ID" value="KAF6831985.1"/>
    <property type="molecule type" value="Genomic_DNA"/>
</dbReference>
<protein>
    <submittedName>
        <fullName evidence="2">Uncharacterized protein</fullName>
    </submittedName>
</protein>
<dbReference type="AlphaFoldDB" id="A0A8H6KIJ4"/>
<evidence type="ECO:0000313" key="3">
    <source>
        <dbReference type="Proteomes" id="UP000639643"/>
    </source>
</evidence>
<feature type="region of interest" description="Disordered" evidence="1">
    <location>
        <begin position="1"/>
        <end position="120"/>
    </location>
</feature>
<reference evidence="2" key="1">
    <citation type="journal article" date="2020" name="Phytopathology">
        <title>Genome Sequence Resources of Colletotrichum truncatum, C. plurivorum, C. musicola, and C. sojae: Four Species Pathogenic to Soybean (Glycine max).</title>
        <authorList>
            <person name="Rogerio F."/>
            <person name="Boufleur T.R."/>
            <person name="Ciampi-Guillardi M."/>
            <person name="Sukno S.A."/>
            <person name="Thon M.R."/>
            <person name="Massola Junior N.S."/>
            <person name="Baroncelli R."/>
        </authorList>
    </citation>
    <scope>NUCLEOTIDE SEQUENCE</scope>
    <source>
        <strain evidence="2">LFN0074</strain>
    </source>
</reference>
<organism evidence="2 3">
    <name type="scientific">Colletotrichum musicola</name>
    <dbReference type="NCBI Taxonomy" id="2175873"/>
    <lineage>
        <taxon>Eukaryota</taxon>
        <taxon>Fungi</taxon>
        <taxon>Dikarya</taxon>
        <taxon>Ascomycota</taxon>
        <taxon>Pezizomycotina</taxon>
        <taxon>Sordariomycetes</taxon>
        <taxon>Hypocreomycetidae</taxon>
        <taxon>Glomerellales</taxon>
        <taxon>Glomerellaceae</taxon>
        <taxon>Colletotrichum</taxon>
        <taxon>Colletotrichum orchidearum species complex</taxon>
    </lineage>
</organism>
<evidence type="ECO:0000256" key="1">
    <source>
        <dbReference type="SAM" id="MobiDB-lite"/>
    </source>
</evidence>
<name>A0A8H6KIJ4_9PEZI</name>